<feature type="chain" id="PRO_5043619816" description="Bifunctional inhibitor/plant lipid transfer protein/seed storage helical domain-containing protein" evidence="10">
    <location>
        <begin position="28"/>
        <end position="212"/>
    </location>
</feature>
<dbReference type="GO" id="GO:0005886">
    <property type="term" value="C:plasma membrane"/>
    <property type="evidence" value="ECO:0007669"/>
    <property type="project" value="UniProtKB-SubCell"/>
</dbReference>
<evidence type="ECO:0000256" key="10">
    <source>
        <dbReference type="SAM" id="SignalP"/>
    </source>
</evidence>
<dbReference type="SUPFAM" id="SSF47699">
    <property type="entry name" value="Bifunctional inhibitor/lipid-transfer protein/seed storage 2S albumin"/>
    <property type="match status" value="1"/>
</dbReference>
<comment type="subcellular location">
    <subcellularLocation>
        <location evidence="1">Cell membrane</location>
        <topology evidence="1">Lipid-anchor</topology>
        <topology evidence="1">GPI-anchor</topology>
    </subcellularLocation>
</comment>
<evidence type="ECO:0000313" key="12">
    <source>
        <dbReference type="EMBL" id="KAJ8747461.1"/>
    </source>
</evidence>
<evidence type="ECO:0000259" key="11">
    <source>
        <dbReference type="SMART" id="SM00499"/>
    </source>
</evidence>
<proteinExistence type="inferred from homology"/>
<evidence type="ECO:0000256" key="4">
    <source>
        <dbReference type="ARBA" id="ARBA00022622"/>
    </source>
</evidence>
<evidence type="ECO:0000256" key="9">
    <source>
        <dbReference type="SAM" id="MobiDB-lite"/>
    </source>
</evidence>
<reference evidence="12 13" key="1">
    <citation type="submission" date="2021-09" db="EMBL/GenBank/DDBJ databases">
        <title>Genomic insights and catalytic innovation underlie evolution of tropane alkaloids biosynthesis.</title>
        <authorList>
            <person name="Wang Y.-J."/>
            <person name="Tian T."/>
            <person name="Huang J.-P."/>
            <person name="Huang S.-X."/>
        </authorList>
    </citation>
    <scope>NUCLEOTIDE SEQUENCE [LARGE SCALE GENOMIC DNA]</scope>
    <source>
        <strain evidence="12">KIB-2018</strain>
        <tissue evidence="12">Leaf</tissue>
    </source>
</reference>
<name>A0AAV8S5I6_9ROSI</name>
<keyword evidence="5 10" id="KW-0732">Signal</keyword>
<feature type="domain" description="Bifunctional inhibitor/plant lipid transfer protein/seed storage helical" evidence="11">
    <location>
        <begin position="33"/>
        <end position="112"/>
    </location>
</feature>
<dbReference type="AlphaFoldDB" id="A0AAV8S5I6"/>
<feature type="region of interest" description="Disordered" evidence="9">
    <location>
        <begin position="123"/>
        <end position="193"/>
    </location>
</feature>
<evidence type="ECO:0000256" key="6">
    <source>
        <dbReference type="ARBA" id="ARBA00023157"/>
    </source>
</evidence>
<evidence type="ECO:0000256" key="7">
    <source>
        <dbReference type="ARBA" id="ARBA00023180"/>
    </source>
</evidence>
<keyword evidence="4" id="KW-0336">GPI-anchor</keyword>
<dbReference type="Proteomes" id="UP001159364">
    <property type="component" value="Unassembled WGS sequence"/>
</dbReference>
<keyword evidence="6" id="KW-1015">Disulfide bond</keyword>
<dbReference type="InterPro" id="IPR016140">
    <property type="entry name" value="Bifunc_inhib/LTP/seed_store"/>
</dbReference>
<keyword evidence="4" id="KW-0472">Membrane</keyword>
<accession>A0AAV8S5I6</accession>
<keyword evidence="13" id="KW-1185">Reference proteome</keyword>
<keyword evidence="3" id="KW-1003">Cell membrane</keyword>
<feature type="compositionally biased region" description="Polar residues" evidence="9">
    <location>
        <begin position="165"/>
        <end position="175"/>
    </location>
</feature>
<evidence type="ECO:0000256" key="8">
    <source>
        <dbReference type="ARBA" id="ARBA00023288"/>
    </source>
</evidence>
<evidence type="ECO:0000256" key="5">
    <source>
        <dbReference type="ARBA" id="ARBA00022729"/>
    </source>
</evidence>
<dbReference type="Pfam" id="PF14368">
    <property type="entry name" value="LTP_2"/>
    <property type="match status" value="1"/>
</dbReference>
<dbReference type="InterPro" id="IPR043325">
    <property type="entry name" value="LTSS"/>
</dbReference>
<feature type="compositionally biased region" description="Low complexity" evidence="9">
    <location>
        <begin position="123"/>
        <end position="136"/>
    </location>
</feature>
<dbReference type="PANTHER" id="PTHR33044">
    <property type="entry name" value="BIFUNCTIONAL INHIBITOR/LIPID-TRANSFER PROTEIN/SEED STORAGE 2S ALBUMIN SUPERFAMILY PROTEIN-RELATED"/>
    <property type="match status" value="1"/>
</dbReference>
<evidence type="ECO:0000256" key="2">
    <source>
        <dbReference type="ARBA" id="ARBA00009748"/>
    </source>
</evidence>
<keyword evidence="7" id="KW-0325">Glycoprotein</keyword>
<feature type="compositionally biased region" description="Low complexity" evidence="9">
    <location>
        <begin position="183"/>
        <end position="193"/>
    </location>
</feature>
<dbReference type="SMART" id="SM00499">
    <property type="entry name" value="AAI"/>
    <property type="match status" value="1"/>
</dbReference>
<evidence type="ECO:0000256" key="1">
    <source>
        <dbReference type="ARBA" id="ARBA00004609"/>
    </source>
</evidence>
<evidence type="ECO:0000256" key="3">
    <source>
        <dbReference type="ARBA" id="ARBA00022475"/>
    </source>
</evidence>
<dbReference type="CDD" id="cd00010">
    <property type="entry name" value="AAI_LTSS"/>
    <property type="match status" value="1"/>
</dbReference>
<dbReference type="EMBL" id="JAIWQS010000161">
    <property type="protein sequence ID" value="KAJ8747461.1"/>
    <property type="molecule type" value="Genomic_DNA"/>
</dbReference>
<feature type="compositionally biased region" description="Pro residues" evidence="9">
    <location>
        <begin position="148"/>
        <end position="162"/>
    </location>
</feature>
<evidence type="ECO:0000313" key="13">
    <source>
        <dbReference type="Proteomes" id="UP001159364"/>
    </source>
</evidence>
<gene>
    <name evidence="12" type="ORF">K2173_008758</name>
</gene>
<dbReference type="InterPro" id="IPR036312">
    <property type="entry name" value="Bifun_inhib/LTP/seed_sf"/>
</dbReference>
<organism evidence="12 13">
    <name type="scientific">Erythroxylum novogranatense</name>
    <dbReference type="NCBI Taxonomy" id="1862640"/>
    <lineage>
        <taxon>Eukaryota</taxon>
        <taxon>Viridiplantae</taxon>
        <taxon>Streptophyta</taxon>
        <taxon>Embryophyta</taxon>
        <taxon>Tracheophyta</taxon>
        <taxon>Spermatophyta</taxon>
        <taxon>Magnoliopsida</taxon>
        <taxon>eudicotyledons</taxon>
        <taxon>Gunneridae</taxon>
        <taxon>Pentapetalae</taxon>
        <taxon>rosids</taxon>
        <taxon>fabids</taxon>
        <taxon>Malpighiales</taxon>
        <taxon>Erythroxylaceae</taxon>
        <taxon>Erythroxylum</taxon>
    </lineage>
</organism>
<sequence length="212" mass="21689">MELFVPSLRMVSGLVIALLVLVLPVYGQVSTICSPSLLSSFTPCMNYLTSSSSNGTSPTSECCGVLKNMTNNGMDCLCLIVTASVPFRVPINRTLAISLPRFCNMPGVPVQCKASSAPIPAPGPAALGPVPSSGAPLSPTPEASAVPQPTPSTTPTLTPPSPTTNAGAPTSSSPSGIRPVLTPPSTSSTMPSSKLSPYLILLTLGSLLVKYY</sequence>
<dbReference type="Gene3D" id="1.10.110.10">
    <property type="entry name" value="Plant lipid-transfer and hydrophobic proteins"/>
    <property type="match status" value="1"/>
</dbReference>
<keyword evidence="8" id="KW-0449">Lipoprotein</keyword>
<comment type="caution">
    <text evidence="12">The sequence shown here is derived from an EMBL/GenBank/DDBJ whole genome shotgun (WGS) entry which is preliminary data.</text>
</comment>
<feature type="signal peptide" evidence="10">
    <location>
        <begin position="1"/>
        <end position="27"/>
    </location>
</feature>
<comment type="similarity">
    <text evidence="2">Belongs to the plant LTP family.</text>
</comment>
<protein>
    <recommendedName>
        <fullName evidence="11">Bifunctional inhibitor/plant lipid transfer protein/seed storage helical domain-containing protein</fullName>
    </recommendedName>
</protein>
<dbReference type="GO" id="GO:0098552">
    <property type="term" value="C:side of membrane"/>
    <property type="evidence" value="ECO:0007669"/>
    <property type="project" value="UniProtKB-KW"/>
</dbReference>